<protein>
    <recommendedName>
        <fullName evidence="4">DUF659 domain-containing protein</fullName>
    </recommendedName>
</protein>
<feature type="region of interest" description="Disordered" evidence="1">
    <location>
        <begin position="110"/>
        <end position="162"/>
    </location>
</feature>
<dbReference type="OrthoDB" id="6777440at2759"/>
<feature type="compositionally biased region" description="Low complexity" evidence="1">
    <location>
        <begin position="83"/>
        <end position="94"/>
    </location>
</feature>
<sequence>MTNFYRQRRLEFTAANLNRDSVKVIFSDEKEEVFAEPFDYPFCTEGLSPSRLPLRLLQPSLRLSPPPRNPPVQPRQLFRRRTSPTPTTATTPTAIMMSFWRPLPPWRPLPARRRSRSPAERPRPARRRPLVSRLLAPGDRPPSLHPPPPPCCPLSPQANPLPTPEFNPPPLEVAEVGKPIHYFKLFFTDELLQHITEQSNFYATQLDANQPLKLTHQQVEVFLDTVNPLFYVITLYIALNGCSLLHDFERSSNAVVENWFNILKNNILDEQLRRKCSRYVGRVREYVVAQHRGYKNEVGKTRRASRKRKAVPEKTWQSKKKREFTIVVGSIIHSDCWATYDGGGISASPVVSPYEHVSVNHSENFVDPETGAYTNHMEAFWKAMTMKFKAMNNTTAKMLPSYLDELMWRQQYGKYSQEAVQIHSNKKRRVDISTSLKSFITKTSVQQKHELDKQIAKAVIATNSSFRCIEHPQVKKAIQLLRPGYIPPSRRMVSTTLLKEVYKEESEKCFGDLCGQSVNLCIDGWSNVHNARVICANVTTEGHSFLYKTIDTSGHPHTSNYLTEIVCDLISSCKDKYNCSATSFVTDNAANMVCMQATVEEKIGTKVITYGCSAHILNLLSNDLEIKILRKTLYI</sequence>
<dbReference type="PANTHER" id="PTHR47163">
    <property type="entry name" value="DDE_TNP_IS1595 DOMAIN-CONTAINING PROTEIN"/>
    <property type="match status" value="1"/>
</dbReference>
<dbReference type="InterPro" id="IPR053164">
    <property type="entry name" value="IS1016-like_transposase"/>
</dbReference>
<comment type="caution">
    <text evidence="2">The sequence shown here is derived from an EMBL/GenBank/DDBJ whole genome shotgun (WGS) entry which is preliminary data.</text>
</comment>
<feature type="compositionally biased region" description="Pro residues" evidence="1">
    <location>
        <begin position="139"/>
        <end position="162"/>
    </location>
</feature>
<dbReference type="PANTHER" id="PTHR47163:SF2">
    <property type="entry name" value="SI:DKEY-17M8.2"/>
    <property type="match status" value="1"/>
</dbReference>
<name>A0A8K0GDX3_IGNLU</name>
<feature type="compositionally biased region" description="Pro residues" evidence="1">
    <location>
        <begin position="64"/>
        <end position="73"/>
    </location>
</feature>
<keyword evidence="3" id="KW-1185">Reference proteome</keyword>
<dbReference type="EMBL" id="VTPC01005422">
    <property type="protein sequence ID" value="KAF2896054.1"/>
    <property type="molecule type" value="Genomic_DNA"/>
</dbReference>
<evidence type="ECO:0000313" key="2">
    <source>
        <dbReference type="EMBL" id="KAF2896054.1"/>
    </source>
</evidence>
<proteinExistence type="predicted"/>
<feature type="region of interest" description="Disordered" evidence="1">
    <location>
        <begin position="60"/>
        <end position="94"/>
    </location>
</feature>
<dbReference type="Proteomes" id="UP000801492">
    <property type="component" value="Unassembled WGS sequence"/>
</dbReference>
<dbReference type="AlphaFoldDB" id="A0A8K0GDX3"/>
<evidence type="ECO:0000313" key="3">
    <source>
        <dbReference type="Proteomes" id="UP000801492"/>
    </source>
</evidence>
<evidence type="ECO:0008006" key="4">
    <source>
        <dbReference type="Google" id="ProtNLM"/>
    </source>
</evidence>
<gene>
    <name evidence="2" type="ORF">ILUMI_10124</name>
</gene>
<evidence type="ECO:0000256" key="1">
    <source>
        <dbReference type="SAM" id="MobiDB-lite"/>
    </source>
</evidence>
<accession>A0A8K0GDX3</accession>
<reference evidence="2" key="1">
    <citation type="submission" date="2019-08" db="EMBL/GenBank/DDBJ databases">
        <title>The genome of the North American firefly Photinus pyralis.</title>
        <authorList>
            <consortium name="Photinus pyralis genome working group"/>
            <person name="Fallon T.R."/>
            <person name="Sander Lower S.E."/>
            <person name="Weng J.-K."/>
        </authorList>
    </citation>
    <scope>NUCLEOTIDE SEQUENCE</scope>
    <source>
        <strain evidence="2">TRF0915ILg1</strain>
        <tissue evidence="2">Whole body</tissue>
    </source>
</reference>
<organism evidence="2 3">
    <name type="scientific">Ignelater luminosus</name>
    <name type="common">Cucubano</name>
    <name type="synonym">Pyrophorus luminosus</name>
    <dbReference type="NCBI Taxonomy" id="2038154"/>
    <lineage>
        <taxon>Eukaryota</taxon>
        <taxon>Metazoa</taxon>
        <taxon>Ecdysozoa</taxon>
        <taxon>Arthropoda</taxon>
        <taxon>Hexapoda</taxon>
        <taxon>Insecta</taxon>
        <taxon>Pterygota</taxon>
        <taxon>Neoptera</taxon>
        <taxon>Endopterygota</taxon>
        <taxon>Coleoptera</taxon>
        <taxon>Polyphaga</taxon>
        <taxon>Elateriformia</taxon>
        <taxon>Elateroidea</taxon>
        <taxon>Elateridae</taxon>
        <taxon>Agrypninae</taxon>
        <taxon>Pyrophorini</taxon>
        <taxon>Ignelater</taxon>
    </lineage>
</organism>